<name>A0A015XGU4_BACFG</name>
<gene>
    <name evidence="1" type="ORF">M136_5348</name>
</gene>
<dbReference type="RefSeq" id="WP_032557935.1">
    <property type="nucleotide sequence ID" value="NZ_JGDJ01000115.1"/>
</dbReference>
<dbReference type="Proteomes" id="UP000022082">
    <property type="component" value="Unassembled WGS sequence"/>
</dbReference>
<dbReference type="PATRIC" id="fig|1339327.3.peg.561"/>
<proteinExistence type="predicted"/>
<evidence type="ECO:0000313" key="2">
    <source>
        <dbReference type="Proteomes" id="UP000022082"/>
    </source>
</evidence>
<sequence length="147" mass="17087">MKQIVLPLASRFPAGHLKRGQLTGFPEKVIKGTKIHTFREDPGKWAYNVELINSHNAELSIRRWIGRPYHTPQLEVKRLKKIGIQQVQMTWDSDVEQPTVFIDGKRILNVEQLAANDGMTLDDFVSWFFKTSNTFEGVIIHFTDFRY</sequence>
<accession>A0A015XGU4</accession>
<protein>
    <submittedName>
        <fullName evidence="1">Uncharacterized protein</fullName>
    </submittedName>
</protein>
<comment type="caution">
    <text evidence="1">The sequence shown here is derived from an EMBL/GenBank/DDBJ whole genome shotgun (WGS) entry which is preliminary data.</text>
</comment>
<evidence type="ECO:0000313" key="1">
    <source>
        <dbReference type="EMBL" id="EXZ30888.1"/>
    </source>
</evidence>
<organism evidence="1 2">
    <name type="scientific">Bacteroides fragilis str. S36L11</name>
    <dbReference type="NCBI Taxonomy" id="1339327"/>
    <lineage>
        <taxon>Bacteria</taxon>
        <taxon>Pseudomonadati</taxon>
        <taxon>Bacteroidota</taxon>
        <taxon>Bacteroidia</taxon>
        <taxon>Bacteroidales</taxon>
        <taxon>Bacteroidaceae</taxon>
        <taxon>Bacteroides</taxon>
    </lineage>
</organism>
<dbReference type="AlphaFoldDB" id="A0A015XGU4"/>
<dbReference type="EMBL" id="JGDJ01000115">
    <property type="protein sequence ID" value="EXZ30888.1"/>
    <property type="molecule type" value="Genomic_DNA"/>
</dbReference>
<reference evidence="1 2" key="1">
    <citation type="submission" date="2014-02" db="EMBL/GenBank/DDBJ databases">
        <authorList>
            <person name="Sears C."/>
            <person name="Carroll K."/>
            <person name="Sack B.R."/>
            <person name="Qadri F."/>
            <person name="Myers L.L."/>
            <person name="Chung G.-T."/>
            <person name="Escheverria P."/>
            <person name="Fraser C.M."/>
            <person name="Sadzewicz L."/>
            <person name="Shefchek K.A."/>
            <person name="Tallon L."/>
            <person name="Das S.P."/>
            <person name="Daugherty S."/>
            <person name="Mongodin E.F."/>
        </authorList>
    </citation>
    <scope>NUCLEOTIDE SEQUENCE [LARGE SCALE GENOMIC DNA]</scope>
    <source>
        <strain evidence="1 2">S36L11</strain>
    </source>
</reference>